<dbReference type="PROSITE" id="PS50404">
    <property type="entry name" value="GST_NTER"/>
    <property type="match status" value="1"/>
</dbReference>
<sequence>MPTKYGSPTVDRDVDTQWVQWLARRKTPIASPLSSSTPVPMPSATLYDSGPLHSRSTATSYFALLSAAQGQQQPRRQGRPQTPSLSMDSSWGTWLFDRGPRGSKRPTSVGVNPQMQTTSVKPQLISTAPAFAVSSLDPLHFPLTTPLMDSESIPGVSDKALGPGPNPVKVAIALEHLGLSYDTVPLGFGEGKGTVNPNGRVPGLIDHANSEFTVFESAAILRYLADKYDASGSLAGKIVEERAAVNQWLAWQVSGLGPYQGQLVWFLASHEGAHGEKPNPSVIARYQTEVERLRTVLEGHLTSAENGFVALGRLTIADFAILPWLKLSGLAGPALKPFEEYPAINAYIKMLDALPEVQAAYKKAVPPM</sequence>
<dbReference type="PROSITE" id="PS50405">
    <property type="entry name" value="GST_CTER"/>
    <property type="match status" value="1"/>
</dbReference>
<dbReference type="Gene3D" id="1.20.1050.130">
    <property type="match status" value="1"/>
</dbReference>
<feature type="region of interest" description="Disordered" evidence="3">
    <location>
        <begin position="67"/>
        <end position="91"/>
    </location>
</feature>
<dbReference type="InterPro" id="IPR010987">
    <property type="entry name" value="Glutathione-S-Trfase_C-like"/>
</dbReference>
<dbReference type="InterPro" id="IPR036282">
    <property type="entry name" value="Glutathione-S-Trfase_C_sf"/>
</dbReference>
<dbReference type="SFLD" id="SFLDG00358">
    <property type="entry name" value="Main_(cytGST)"/>
    <property type="match status" value="1"/>
</dbReference>
<feature type="domain" description="GST C-terminal" evidence="5">
    <location>
        <begin position="238"/>
        <end position="368"/>
    </location>
</feature>
<gene>
    <name evidence="6" type="ORF">PENVUL_c001G07752</name>
</gene>
<dbReference type="PANTHER" id="PTHR44051:SF14">
    <property type="entry name" value="GLUTATHIONE S-TRANSFERASE II"/>
    <property type="match status" value="1"/>
</dbReference>
<dbReference type="EMBL" id="MDYP01000001">
    <property type="protein sequence ID" value="OQE12265.1"/>
    <property type="molecule type" value="Genomic_DNA"/>
</dbReference>
<dbReference type="OrthoDB" id="422574at2759"/>
<evidence type="ECO:0000259" key="5">
    <source>
        <dbReference type="PROSITE" id="PS50405"/>
    </source>
</evidence>
<dbReference type="InterPro" id="IPR040079">
    <property type="entry name" value="Glutathione_S-Trfase"/>
</dbReference>
<name>A0A1V6SE23_9EURO</name>
<dbReference type="PANTHER" id="PTHR44051">
    <property type="entry name" value="GLUTATHIONE S-TRANSFERASE-RELATED"/>
    <property type="match status" value="1"/>
</dbReference>
<feature type="compositionally biased region" description="Low complexity" evidence="3">
    <location>
        <begin position="69"/>
        <end position="81"/>
    </location>
</feature>
<comment type="caution">
    <text evidence="6">The sequence shown here is derived from an EMBL/GenBank/DDBJ whole genome shotgun (WGS) entry which is preliminary data.</text>
</comment>
<evidence type="ECO:0000259" key="4">
    <source>
        <dbReference type="PROSITE" id="PS50404"/>
    </source>
</evidence>
<dbReference type="SUPFAM" id="SSF52833">
    <property type="entry name" value="Thioredoxin-like"/>
    <property type="match status" value="1"/>
</dbReference>
<dbReference type="InterPro" id="IPR004046">
    <property type="entry name" value="GST_C"/>
</dbReference>
<keyword evidence="7" id="KW-1185">Reference proteome</keyword>
<dbReference type="SUPFAM" id="SSF47616">
    <property type="entry name" value="GST C-terminal domain-like"/>
    <property type="match status" value="1"/>
</dbReference>
<dbReference type="InterPro" id="IPR036249">
    <property type="entry name" value="Thioredoxin-like_sf"/>
</dbReference>
<proteinExistence type="inferred from homology"/>
<dbReference type="STRING" id="29845.A0A1V6SE23"/>
<dbReference type="InterPro" id="IPR004045">
    <property type="entry name" value="Glutathione_S-Trfase_N"/>
</dbReference>
<evidence type="ECO:0000256" key="2">
    <source>
        <dbReference type="RuleBase" id="RU003494"/>
    </source>
</evidence>
<dbReference type="Pfam" id="PF02798">
    <property type="entry name" value="GST_N"/>
    <property type="match status" value="1"/>
</dbReference>
<dbReference type="CDD" id="cd03048">
    <property type="entry name" value="GST_N_Ure2p_like"/>
    <property type="match status" value="1"/>
</dbReference>
<evidence type="ECO:0008006" key="8">
    <source>
        <dbReference type="Google" id="ProtNLM"/>
    </source>
</evidence>
<evidence type="ECO:0000313" key="7">
    <source>
        <dbReference type="Proteomes" id="UP000191518"/>
    </source>
</evidence>
<dbReference type="Pfam" id="PF00043">
    <property type="entry name" value="GST_C"/>
    <property type="match status" value="1"/>
</dbReference>
<evidence type="ECO:0000256" key="1">
    <source>
        <dbReference type="ARBA" id="ARBA00007409"/>
    </source>
</evidence>
<dbReference type="SFLD" id="SFLDS00019">
    <property type="entry name" value="Glutathione_Transferase_(cytos"/>
    <property type="match status" value="1"/>
</dbReference>
<protein>
    <recommendedName>
        <fullName evidence="8">Glutathione S-transferase</fullName>
    </recommendedName>
</protein>
<dbReference type="Proteomes" id="UP000191518">
    <property type="component" value="Unassembled WGS sequence"/>
</dbReference>
<feature type="domain" description="GST N-terminal" evidence="4">
    <location>
        <begin position="154"/>
        <end position="232"/>
    </location>
</feature>
<evidence type="ECO:0000256" key="3">
    <source>
        <dbReference type="SAM" id="MobiDB-lite"/>
    </source>
</evidence>
<comment type="similarity">
    <text evidence="1 2">Belongs to the GST superfamily.</text>
</comment>
<reference evidence="7" key="1">
    <citation type="journal article" date="2017" name="Nat. Microbiol.">
        <title>Global analysis of biosynthetic gene clusters reveals vast potential of secondary metabolite production in Penicillium species.</title>
        <authorList>
            <person name="Nielsen J.C."/>
            <person name="Grijseels S."/>
            <person name="Prigent S."/>
            <person name="Ji B."/>
            <person name="Dainat J."/>
            <person name="Nielsen K.F."/>
            <person name="Frisvad J.C."/>
            <person name="Workman M."/>
            <person name="Nielsen J."/>
        </authorList>
    </citation>
    <scope>NUCLEOTIDE SEQUENCE [LARGE SCALE GENOMIC DNA]</scope>
    <source>
        <strain evidence="7">IBT 29486</strain>
    </source>
</reference>
<dbReference type="AlphaFoldDB" id="A0A1V6SE23"/>
<accession>A0A1V6SE23</accession>
<feature type="compositionally biased region" description="Polar residues" evidence="3">
    <location>
        <begin position="82"/>
        <end position="91"/>
    </location>
</feature>
<organism evidence="6 7">
    <name type="scientific">Penicillium vulpinum</name>
    <dbReference type="NCBI Taxonomy" id="29845"/>
    <lineage>
        <taxon>Eukaryota</taxon>
        <taxon>Fungi</taxon>
        <taxon>Dikarya</taxon>
        <taxon>Ascomycota</taxon>
        <taxon>Pezizomycotina</taxon>
        <taxon>Eurotiomycetes</taxon>
        <taxon>Eurotiomycetidae</taxon>
        <taxon>Eurotiales</taxon>
        <taxon>Aspergillaceae</taxon>
        <taxon>Penicillium</taxon>
    </lineage>
</organism>
<evidence type="ECO:0000313" key="6">
    <source>
        <dbReference type="EMBL" id="OQE12265.1"/>
    </source>
</evidence>